<dbReference type="Gene3D" id="4.10.280.10">
    <property type="entry name" value="Helix-loop-helix DNA-binding domain"/>
    <property type="match status" value="1"/>
</dbReference>
<evidence type="ECO:0000313" key="5">
    <source>
        <dbReference type="EMBL" id="KAG9450000.1"/>
    </source>
</evidence>
<dbReference type="InterPro" id="IPR015660">
    <property type="entry name" value="MASH1/Ascl1a-like"/>
</dbReference>
<dbReference type="PROSITE" id="PS50888">
    <property type="entry name" value="BHLH"/>
    <property type="match status" value="1"/>
</dbReference>
<evidence type="ECO:0000259" key="4">
    <source>
        <dbReference type="PROSITE" id="PS50888"/>
    </source>
</evidence>
<accession>A0AAV7EME3</accession>
<evidence type="ECO:0000313" key="6">
    <source>
        <dbReference type="Proteomes" id="UP000825729"/>
    </source>
</evidence>
<feature type="domain" description="BHLH" evidence="4">
    <location>
        <begin position="7"/>
        <end position="59"/>
    </location>
</feature>
<evidence type="ECO:0000256" key="1">
    <source>
        <dbReference type="ARBA" id="ARBA00023015"/>
    </source>
</evidence>
<comment type="caution">
    <text evidence="5">The sequence shown here is derived from an EMBL/GenBank/DDBJ whole genome shotgun (WGS) entry which is preliminary data.</text>
</comment>
<dbReference type="GO" id="GO:0000977">
    <property type="term" value="F:RNA polymerase II transcription regulatory region sequence-specific DNA binding"/>
    <property type="evidence" value="ECO:0007669"/>
    <property type="project" value="TreeGrafter"/>
</dbReference>
<dbReference type="GO" id="GO:0000981">
    <property type="term" value="F:DNA-binding transcription factor activity, RNA polymerase II-specific"/>
    <property type="evidence" value="ECO:0007669"/>
    <property type="project" value="TreeGrafter"/>
</dbReference>
<sequence length="174" mass="19693">MKSSQASSKLERKTVERNRRMHMKGLCFKLGSLISGHHSREAMSQQDQLEVAAVYIKNLQEKIQELRAKKEQAMRVEGINRGFSNGMTIGLRPPIVEVKDLGTSLEVVLISGLYKKFMFCDVISVLEEEGVEVVNASFSVAGDKIFHIIHSQVTSSRVGFESDRVYQRLRELVH</sequence>
<dbReference type="EMBL" id="JAINDJ010000004">
    <property type="protein sequence ID" value="KAG9450000.1"/>
    <property type="molecule type" value="Genomic_DNA"/>
</dbReference>
<dbReference type="InterPro" id="IPR011598">
    <property type="entry name" value="bHLH_dom"/>
</dbReference>
<dbReference type="GO" id="GO:0090575">
    <property type="term" value="C:RNA polymerase II transcription regulator complex"/>
    <property type="evidence" value="ECO:0007669"/>
    <property type="project" value="TreeGrafter"/>
</dbReference>
<name>A0AAV7EME3_ARIFI</name>
<reference evidence="5 6" key="1">
    <citation type="submission" date="2021-07" db="EMBL/GenBank/DDBJ databases">
        <title>The Aristolochia fimbriata genome: insights into angiosperm evolution, floral development and chemical biosynthesis.</title>
        <authorList>
            <person name="Jiao Y."/>
        </authorList>
    </citation>
    <scope>NUCLEOTIDE SEQUENCE [LARGE SCALE GENOMIC DNA]</scope>
    <source>
        <strain evidence="5">IBCAS-2021</strain>
        <tissue evidence="5">Leaf</tissue>
    </source>
</reference>
<dbReference type="Proteomes" id="UP000825729">
    <property type="component" value="Unassembled WGS sequence"/>
</dbReference>
<dbReference type="GO" id="GO:0046983">
    <property type="term" value="F:protein dimerization activity"/>
    <property type="evidence" value="ECO:0007669"/>
    <property type="project" value="InterPro"/>
</dbReference>
<dbReference type="AlphaFoldDB" id="A0AAV7EME3"/>
<proteinExistence type="predicted"/>
<keyword evidence="3" id="KW-0175">Coiled coil</keyword>
<dbReference type="Pfam" id="PF00010">
    <property type="entry name" value="HLH"/>
    <property type="match status" value="1"/>
</dbReference>
<evidence type="ECO:0000256" key="3">
    <source>
        <dbReference type="SAM" id="Coils"/>
    </source>
</evidence>
<keyword evidence="1" id="KW-0805">Transcription regulation</keyword>
<keyword evidence="6" id="KW-1185">Reference proteome</keyword>
<keyword evidence="2" id="KW-0804">Transcription</keyword>
<protein>
    <recommendedName>
        <fullName evidence="4">BHLH domain-containing protein</fullName>
    </recommendedName>
</protein>
<organism evidence="5 6">
    <name type="scientific">Aristolochia fimbriata</name>
    <name type="common">White veined hardy Dutchman's pipe vine</name>
    <dbReference type="NCBI Taxonomy" id="158543"/>
    <lineage>
        <taxon>Eukaryota</taxon>
        <taxon>Viridiplantae</taxon>
        <taxon>Streptophyta</taxon>
        <taxon>Embryophyta</taxon>
        <taxon>Tracheophyta</taxon>
        <taxon>Spermatophyta</taxon>
        <taxon>Magnoliopsida</taxon>
        <taxon>Magnoliidae</taxon>
        <taxon>Piperales</taxon>
        <taxon>Aristolochiaceae</taxon>
        <taxon>Aristolochia</taxon>
    </lineage>
</organism>
<dbReference type="PANTHER" id="PTHR13935">
    <property type="entry name" value="ACHAETE-SCUTE TRANSCRIPTION FACTOR-RELATED"/>
    <property type="match status" value="1"/>
</dbReference>
<dbReference type="PANTHER" id="PTHR13935:SF46">
    <property type="entry name" value="TRANSCRIPTION FACTOR BHLH167-RELATED"/>
    <property type="match status" value="1"/>
</dbReference>
<gene>
    <name evidence="5" type="ORF">H6P81_009965</name>
</gene>
<feature type="coiled-coil region" evidence="3">
    <location>
        <begin position="49"/>
        <end position="76"/>
    </location>
</feature>
<evidence type="ECO:0000256" key="2">
    <source>
        <dbReference type="ARBA" id="ARBA00023163"/>
    </source>
</evidence>
<dbReference type="SUPFAM" id="SSF47459">
    <property type="entry name" value="HLH, helix-loop-helix DNA-binding domain"/>
    <property type="match status" value="1"/>
</dbReference>
<dbReference type="InterPro" id="IPR036638">
    <property type="entry name" value="HLH_DNA-bd_sf"/>
</dbReference>